<protein>
    <recommendedName>
        <fullName evidence="4">Urease accessory protein UreE</fullName>
    </recommendedName>
</protein>
<evidence type="ECO:0000256" key="4">
    <source>
        <dbReference type="HAMAP-Rule" id="MF_00822"/>
    </source>
</evidence>
<feature type="compositionally biased region" description="Basic and acidic residues" evidence="5">
    <location>
        <begin position="195"/>
        <end position="229"/>
    </location>
</feature>
<dbReference type="SMART" id="SM00988">
    <property type="entry name" value="UreE_N"/>
    <property type="match status" value="1"/>
</dbReference>
<dbReference type="InterPro" id="IPR004029">
    <property type="entry name" value="UreE_N"/>
</dbReference>
<evidence type="ECO:0000256" key="5">
    <source>
        <dbReference type="SAM" id="MobiDB-lite"/>
    </source>
</evidence>
<dbReference type="HAMAP" id="MF_00822">
    <property type="entry name" value="UreE"/>
    <property type="match status" value="1"/>
</dbReference>
<dbReference type="Proteomes" id="UP000322181">
    <property type="component" value="Unassembled WGS sequence"/>
</dbReference>
<evidence type="ECO:0000313" key="7">
    <source>
        <dbReference type="EMBL" id="KAA8713916.1"/>
    </source>
</evidence>
<keyword evidence="1 4" id="KW-0963">Cytoplasm</keyword>
<dbReference type="GO" id="GO:0051082">
    <property type="term" value="F:unfolded protein binding"/>
    <property type="evidence" value="ECO:0007669"/>
    <property type="project" value="UniProtKB-UniRule"/>
</dbReference>
<feature type="domain" description="UreE urease accessory N-terminal" evidence="6">
    <location>
        <begin position="11"/>
        <end position="75"/>
    </location>
</feature>
<dbReference type="InterPro" id="IPR036118">
    <property type="entry name" value="UreE_N_sf"/>
</dbReference>
<comment type="caution">
    <text evidence="7">The sequence shown here is derived from an EMBL/GenBank/DDBJ whole genome shotgun (WGS) entry which is preliminary data.</text>
</comment>
<evidence type="ECO:0000256" key="1">
    <source>
        <dbReference type="ARBA" id="ARBA00022490"/>
    </source>
</evidence>
<dbReference type="SUPFAM" id="SSF69287">
    <property type="entry name" value="Urease metallochaperone UreE, N-terminal domain"/>
    <property type="match status" value="1"/>
</dbReference>
<dbReference type="PIRSF" id="PIRSF036402">
    <property type="entry name" value="Ureas_acces_UreE"/>
    <property type="match status" value="1"/>
</dbReference>
<reference evidence="7 8" key="1">
    <citation type="submission" date="2019-09" db="EMBL/GenBank/DDBJ databases">
        <title>Draft genome sequence of various Type strains from the CCUG.</title>
        <authorList>
            <person name="Pineiro-Iglesias B."/>
            <person name="Tunovic T."/>
            <person name="Unosson C."/>
            <person name="Inganas E."/>
            <person name="Ohlen M."/>
            <person name="Cardew S."/>
            <person name="Jensie-Markopoulos S."/>
            <person name="Salva-Serra F."/>
            <person name="Jaen-Luchoro D."/>
            <person name="Karlsson R."/>
            <person name="Svensson-Stadler L."/>
            <person name="Chun J."/>
            <person name="Moore E."/>
        </authorList>
    </citation>
    <scope>NUCLEOTIDE SEQUENCE [LARGE SCALE GENOMIC DNA]</scope>
    <source>
        <strain evidence="7 8">CCUG 53682T</strain>
    </source>
</reference>
<evidence type="ECO:0000313" key="8">
    <source>
        <dbReference type="Proteomes" id="UP000322181"/>
    </source>
</evidence>
<dbReference type="InterPro" id="IPR012406">
    <property type="entry name" value="UreE"/>
</dbReference>
<evidence type="ECO:0000256" key="3">
    <source>
        <dbReference type="ARBA" id="ARBA00023186"/>
    </source>
</evidence>
<dbReference type="Gene3D" id="2.60.260.20">
    <property type="entry name" value="Urease metallochaperone UreE, N-terminal domain"/>
    <property type="match status" value="1"/>
</dbReference>
<dbReference type="OrthoDB" id="3394858at2"/>
<keyword evidence="2 4" id="KW-0533">Nickel</keyword>
<comment type="similarity">
    <text evidence="4">Belongs to the UreE family.</text>
</comment>
<dbReference type="GO" id="GO:0005737">
    <property type="term" value="C:cytoplasm"/>
    <property type="evidence" value="ECO:0007669"/>
    <property type="project" value="UniProtKB-SubCell"/>
</dbReference>
<dbReference type="EMBL" id="VXKB01000005">
    <property type="protein sequence ID" value="KAA8713916.1"/>
    <property type="molecule type" value="Genomic_DNA"/>
</dbReference>
<sequence length="229" mass="25924">MILIEHILGNVRKETAWAEKANDMTVDMLILDQREAQKSRCRKHTQNGLDLGIALDRNVLLSDGDVIYTDDATNTMVVVQIDLRDVMVIDLQRLQGSTPSEQIRISFELGHALGNQHWKAVIKENKVYVPLTVSEKVMESVMRTHNFGNDTFAFVKGETILPILTNSESRLLFGGAEETDTHVHVAHHPRHDHGHSHSHDHGDGNSHDHSHDHNNDHGHGHEHDHDHKH</sequence>
<proteinExistence type="inferred from homology"/>
<organism evidence="7 8">
    <name type="scientific">Morganella psychrotolerans</name>
    <dbReference type="NCBI Taxonomy" id="368603"/>
    <lineage>
        <taxon>Bacteria</taxon>
        <taxon>Pseudomonadati</taxon>
        <taxon>Pseudomonadota</taxon>
        <taxon>Gammaproteobacteria</taxon>
        <taxon>Enterobacterales</taxon>
        <taxon>Morganellaceae</taxon>
        <taxon>Morganella</taxon>
    </lineage>
</organism>
<dbReference type="RefSeq" id="WP_067369539.1">
    <property type="nucleotide sequence ID" value="NZ_BAAAFS010000005.1"/>
</dbReference>
<evidence type="ECO:0000256" key="2">
    <source>
        <dbReference type="ARBA" id="ARBA00022596"/>
    </source>
</evidence>
<dbReference type="GO" id="GO:0016151">
    <property type="term" value="F:nickel cation binding"/>
    <property type="evidence" value="ECO:0007669"/>
    <property type="project" value="UniProtKB-UniRule"/>
</dbReference>
<evidence type="ECO:0000259" key="6">
    <source>
        <dbReference type="SMART" id="SM00988"/>
    </source>
</evidence>
<accession>A0A5M9R217</accession>
<gene>
    <name evidence="4 7" type="primary">ureE</name>
    <name evidence="7" type="ORF">F4V73_15285</name>
</gene>
<comment type="subcellular location">
    <subcellularLocation>
        <location evidence="4">Cytoplasm</location>
    </subcellularLocation>
</comment>
<dbReference type="GO" id="GO:0006457">
    <property type="term" value="P:protein folding"/>
    <property type="evidence" value="ECO:0007669"/>
    <property type="project" value="InterPro"/>
</dbReference>
<comment type="function">
    <text evidence="4">Involved in urease metallocenter assembly. Binds nickel. Probably functions as a nickel donor during metallocenter assembly.</text>
</comment>
<dbReference type="AlphaFoldDB" id="A0A5M9R217"/>
<dbReference type="Pfam" id="PF02814">
    <property type="entry name" value="UreE_N"/>
    <property type="match status" value="1"/>
</dbReference>
<keyword evidence="3 4" id="KW-0143">Chaperone</keyword>
<feature type="region of interest" description="Disordered" evidence="5">
    <location>
        <begin position="186"/>
        <end position="229"/>
    </location>
</feature>
<name>A0A5M9R217_9GAMM</name>